<name>A0A165XHX9_DAUCS</name>
<dbReference type="Gramene" id="KZM98184">
    <property type="protein sequence ID" value="KZM98184"/>
    <property type="gene ID" value="DCAR_014454"/>
</dbReference>
<dbReference type="PANTHER" id="PTHR24056">
    <property type="entry name" value="CELL DIVISION PROTEIN KINASE"/>
    <property type="match status" value="1"/>
</dbReference>
<dbReference type="SMART" id="SM00220">
    <property type="entry name" value="S_TKc"/>
    <property type="match status" value="1"/>
</dbReference>
<feature type="region of interest" description="Disordered" evidence="7">
    <location>
        <begin position="38"/>
        <end position="67"/>
    </location>
</feature>
<dbReference type="FunFam" id="1.10.510.10:FF:000620">
    <property type="entry name" value="Putative serine/threonine-protein kinase"/>
    <property type="match status" value="1"/>
</dbReference>
<dbReference type="AlphaFoldDB" id="A0A165XHX9"/>
<protein>
    <recommendedName>
        <fullName evidence="8">Protein kinase domain-containing protein</fullName>
    </recommendedName>
</protein>
<keyword evidence="2" id="KW-0808">Transferase</keyword>
<evidence type="ECO:0000259" key="8">
    <source>
        <dbReference type="PROSITE" id="PS50011"/>
    </source>
</evidence>
<proteinExistence type="inferred from homology"/>
<evidence type="ECO:0000313" key="10">
    <source>
        <dbReference type="EMBL" id="WOG97137.1"/>
    </source>
</evidence>
<comment type="similarity">
    <text evidence="1">Belongs to the protein kinase superfamily. CMGC Ser/Thr protein kinase family. CDC2/CDKX subfamily.</text>
</comment>
<gene>
    <name evidence="9" type="ORF">DCAR_014454</name>
    <name evidence="10" type="ORF">DCAR_0416476</name>
</gene>
<reference evidence="10" key="2">
    <citation type="submission" date="2022-03" db="EMBL/GenBank/DDBJ databases">
        <title>Draft title - Genomic analysis of global carrot germplasm unveils the trajectory of domestication and the origin of high carotenoid orange carrot.</title>
        <authorList>
            <person name="Iorizzo M."/>
            <person name="Ellison S."/>
            <person name="Senalik D."/>
            <person name="Macko-Podgorni A."/>
            <person name="Grzebelus D."/>
            <person name="Bostan H."/>
            <person name="Rolling W."/>
            <person name="Curaba J."/>
            <person name="Simon P."/>
        </authorList>
    </citation>
    <scope>NUCLEOTIDE SEQUENCE</scope>
    <source>
        <tissue evidence="10">Leaf</tissue>
    </source>
</reference>
<feature type="compositionally biased region" description="Polar residues" evidence="7">
    <location>
        <begin position="53"/>
        <end position="67"/>
    </location>
</feature>
<dbReference type="Gene3D" id="1.10.510.10">
    <property type="entry name" value="Transferase(Phosphotransferase) domain 1"/>
    <property type="match status" value="1"/>
</dbReference>
<keyword evidence="4" id="KW-0418">Kinase</keyword>
<feature type="compositionally biased region" description="Basic residues" evidence="7">
    <location>
        <begin position="427"/>
        <end position="437"/>
    </location>
</feature>
<feature type="compositionally biased region" description="Basic and acidic residues" evidence="7">
    <location>
        <begin position="568"/>
        <end position="588"/>
    </location>
</feature>
<evidence type="ECO:0000256" key="7">
    <source>
        <dbReference type="SAM" id="MobiDB-lite"/>
    </source>
</evidence>
<dbReference type="Gene3D" id="3.30.200.20">
    <property type="entry name" value="Phosphorylase Kinase, domain 1"/>
    <property type="match status" value="1"/>
</dbReference>
<feature type="domain" description="Protein kinase" evidence="8">
    <location>
        <begin position="117"/>
        <end position="399"/>
    </location>
</feature>
<dbReference type="InterPro" id="IPR000719">
    <property type="entry name" value="Prot_kinase_dom"/>
</dbReference>
<dbReference type="GO" id="GO:0032968">
    <property type="term" value="P:positive regulation of transcription elongation by RNA polymerase II"/>
    <property type="evidence" value="ECO:0007669"/>
    <property type="project" value="TreeGrafter"/>
</dbReference>
<feature type="compositionally biased region" description="Polar residues" evidence="7">
    <location>
        <begin position="438"/>
        <end position="454"/>
    </location>
</feature>
<evidence type="ECO:0000313" key="11">
    <source>
        <dbReference type="Proteomes" id="UP000077755"/>
    </source>
</evidence>
<keyword evidence="3 6" id="KW-0547">Nucleotide-binding</keyword>
<dbReference type="PROSITE" id="PS00108">
    <property type="entry name" value="PROTEIN_KINASE_ST"/>
    <property type="match status" value="1"/>
</dbReference>
<feature type="binding site" evidence="6">
    <location>
        <position position="146"/>
    </location>
    <ligand>
        <name>ATP</name>
        <dbReference type="ChEBI" id="CHEBI:30616"/>
    </ligand>
</feature>
<dbReference type="GO" id="GO:0005634">
    <property type="term" value="C:nucleus"/>
    <property type="evidence" value="ECO:0007669"/>
    <property type="project" value="TreeGrafter"/>
</dbReference>
<feature type="region of interest" description="Disordered" evidence="7">
    <location>
        <begin position="1"/>
        <end position="23"/>
    </location>
</feature>
<keyword evidence="5 6" id="KW-0067">ATP-binding</keyword>
<dbReference type="Pfam" id="PF00069">
    <property type="entry name" value="Pkinase"/>
    <property type="match status" value="1"/>
</dbReference>
<feature type="compositionally biased region" description="Basic and acidic residues" evidence="7">
    <location>
        <begin position="456"/>
        <end position="471"/>
    </location>
</feature>
<dbReference type="GO" id="GO:0005524">
    <property type="term" value="F:ATP binding"/>
    <property type="evidence" value="ECO:0007669"/>
    <property type="project" value="UniProtKB-UniRule"/>
</dbReference>
<dbReference type="OMA" id="MENGYVG"/>
<evidence type="ECO:0000256" key="4">
    <source>
        <dbReference type="ARBA" id="ARBA00022777"/>
    </source>
</evidence>
<organism evidence="9">
    <name type="scientific">Daucus carota subsp. sativus</name>
    <name type="common">Carrot</name>
    <dbReference type="NCBI Taxonomy" id="79200"/>
    <lineage>
        <taxon>Eukaryota</taxon>
        <taxon>Viridiplantae</taxon>
        <taxon>Streptophyta</taxon>
        <taxon>Embryophyta</taxon>
        <taxon>Tracheophyta</taxon>
        <taxon>Spermatophyta</taxon>
        <taxon>Magnoliopsida</taxon>
        <taxon>eudicotyledons</taxon>
        <taxon>Gunneridae</taxon>
        <taxon>Pentapetalae</taxon>
        <taxon>asterids</taxon>
        <taxon>campanulids</taxon>
        <taxon>Apiales</taxon>
        <taxon>Apiaceae</taxon>
        <taxon>Apioideae</taxon>
        <taxon>Scandiceae</taxon>
        <taxon>Daucinae</taxon>
        <taxon>Daucus</taxon>
        <taxon>Daucus sect. Daucus</taxon>
    </lineage>
</organism>
<dbReference type="Proteomes" id="UP000077755">
    <property type="component" value="Chromosome 4"/>
</dbReference>
<accession>A0A165XHX9</accession>
<evidence type="ECO:0000256" key="6">
    <source>
        <dbReference type="PROSITE-ProRule" id="PRU10141"/>
    </source>
</evidence>
<dbReference type="InterPro" id="IPR017441">
    <property type="entry name" value="Protein_kinase_ATP_BS"/>
</dbReference>
<dbReference type="InterPro" id="IPR008271">
    <property type="entry name" value="Ser/Thr_kinase_AS"/>
</dbReference>
<dbReference type="InterPro" id="IPR050108">
    <property type="entry name" value="CDK"/>
</dbReference>
<dbReference type="InterPro" id="IPR011009">
    <property type="entry name" value="Kinase-like_dom_sf"/>
</dbReference>
<feature type="compositionally biased region" description="Basic and acidic residues" evidence="7">
    <location>
        <begin position="549"/>
        <end position="558"/>
    </location>
</feature>
<feature type="compositionally biased region" description="Low complexity" evidence="7">
    <location>
        <begin position="480"/>
        <end position="492"/>
    </location>
</feature>
<reference evidence="9" key="1">
    <citation type="journal article" date="2016" name="Nat. Genet.">
        <title>A high-quality carrot genome assembly provides new insights into carotenoid accumulation and asterid genome evolution.</title>
        <authorList>
            <person name="Iorizzo M."/>
            <person name="Ellison S."/>
            <person name="Senalik D."/>
            <person name="Zeng P."/>
            <person name="Satapoomin P."/>
            <person name="Huang J."/>
            <person name="Bowman M."/>
            <person name="Iovene M."/>
            <person name="Sanseverino W."/>
            <person name="Cavagnaro P."/>
            <person name="Yildiz M."/>
            <person name="Macko-Podgorni A."/>
            <person name="Moranska E."/>
            <person name="Grzebelus E."/>
            <person name="Grzebelus D."/>
            <person name="Ashrafi H."/>
            <person name="Zheng Z."/>
            <person name="Cheng S."/>
            <person name="Spooner D."/>
            <person name="Van Deynze A."/>
            <person name="Simon P."/>
        </authorList>
    </citation>
    <scope>NUCLEOTIDE SEQUENCE [LARGE SCALE GENOMIC DNA]</scope>
    <source>
        <tissue evidence="9">Leaf</tissue>
    </source>
</reference>
<evidence type="ECO:0000313" key="9">
    <source>
        <dbReference type="EMBL" id="KZM98184.1"/>
    </source>
</evidence>
<evidence type="ECO:0000256" key="1">
    <source>
        <dbReference type="ARBA" id="ARBA00006485"/>
    </source>
</evidence>
<evidence type="ECO:0000256" key="2">
    <source>
        <dbReference type="ARBA" id="ARBA00022679"/>
    </source>
</evidence>
<evidence type="ECO:0000256" key="5">
    <source>
        <dbReference type="ARBA" id="ARBA00022840"/>
    </source>
</evidence>
<dbReference type="FunFam" id="3.30.200.20:FF:000021">
    <property type="entry name" value="probable serine/threonine-protein kinase At1g54610"/>
    <property type="match status" value="1"/>
</dbReference>
<dbReference type="PANTHER" id="PTHR24056:SF425">
    <property type="entry name" value="PROTEIN KINASE DOMAIN-CONTAINING PROTEIN"/>
    <property type="match status" value="1"/>
</dbReference>
<dbReference type="EMBL" id="LNRQ01000004">
    <property type="protein sequence ID" value="KZM98184.1"/>
    <property type="molecule type" value="Genomic_DNA"/>
</dbReference>
<dbReference type="EMBL" id="CP093346">
    <property type="protein sequence ID" value="WOG97137.1"/>
    <property type="molecule type" value="Genomic_DNA"/>
</dbReference>
<dbReference type="OrthoDB" id="1732493at2759"/>
<dbReference type="KEGG" id="dcr:108217337"/>
<keyword evidence="11" id="KW-1185">Reference proteome</keyword>
<dbReference type="GO" id="GO:0000307">
    <property type="term" value="C:cyclin-dependent protein kinase holoenzyme complex"/>
    <property type="evidence" value="ECO:0007669"/>
    <property type="project" value="TreeGrafter"/>
</dbReference>
<sequence length="588" mass="66097">MGCVVAKPSPDSPPKGLQKLKSDNGYVKAGGGFAAARRSTGQRLVPVKDSAKTLRSASTKKNSSAGGSNEEIFARKFELPKTTEDDEVLVDGWPKWLVDNIPRDALSGLIPKSAESYDKLDKIGQGTYSNVYKARDRDTGKIVALKKVRFDTSEPESVKFMAREIRILRMLDHPNIVKLEGLATSRMQYSIYLVFDFMVTDLSRIVCRPNERLSESQVKCYMNQLLAGLQHCHERGILHRDIKGSNLLIDRSGMLKIADFGLANLYNPAKKMPLTSRVVTLWYRAPELLLGATDYGPGIDLWSAGCLMAEMFSGRPVMPGRTEVEQLHRIFKLCGTPSEEYWKKLKVATTFRPPHTYKPNFREAFKDLPKCSLGLLTNLLSLDPSLRGSAHSALKNEFFHTRPLACGLSDLPMLPKEVEEDDVQSKDKRRQLRKSRTRLLSQKQPGHQSEQPVQTLKDDSEYTREVQKRIVEPSGGGEVSRGSTMSSSSMETPTEDAIESKSPPSALSPHIITEEKQASPKIEAPPVVNKNVKSRPPLPTTTKTRSLIRYKEYNDKRYRSNQVQRSVSTREHRKNDTRIHHKLHGLDD</sequence>
<dbReference type="STRING" id="79200.A0A165XHX9"/>
<dbReference type="SUPFAM" id="SSF56112">
    <property type="entry name" value="Protein kinase-like (PK-like)"/>
    <property type="match status" value="1"/>
</dbReference>
<dbReference type="GO" id="GO:0008353">
    <property type="term" value="F:RNA polymerase II CTD heptapeptide repeat kinase activity"/>
    <property type="evidence" value="ECO:0007669"/>
    <property type="project" value="TreeGrafter"/>
</dbReference>
<evidence type="ECO:0000256" key="3">
    <source>
        <dbReference type="ARBA" id="ARBA00022741"/>
    </source>
</evidence>
<feature type="region of interest" description="Disordered" evidence="7">
    <location>
        <begin position="417"/>
        <end position="588"/>
    </location>
</feature>
<dbReference type="PROSITE" id="PS00107">
    <property type="entry name" value="PROTEIN_KINASE_ATP"/>
    <property type="match status" value="1"/>
</dbReference>
<dbReference type="PROSITE" id="PS50011">
    <property type="entry name" value="PROTEIN_KINASE_DOM"/>
    <property type="match status" value="1"/>
</dbReference>